<gene>
    <name evidence="2" type="ORF">D9757_005781</name>
</gene>
<protein>
    <recommendedName>
        <fullName evidence="4">F-box domain-containing protein</fullName>
    </recommendedName>
</protein>
<evidence type="ECO:0000313" key="2">
    <source>
        <dbReference type="EMBL" id="KAF5387398.1"/>
    </source>
</evidence>
<dbReference type="Proteomes" id="UP000518752">
    <property type="component" value="Unassembled WGS sequence"/>
</dbReference>
<feature type="coiled-coil region" evidence="1">
    <location>
        <begin position="7"/>
        <end position="34"/>
    </location>
</feature>
<keyword evidence="3" id="KW-1185">Reference proteome</keyword>
<proteinExistence type="predicted"/>
<sequence>MSVTTIANATQAQLDHIDQEILNHEEAVRELKSRRNLLAPISKLPAEILCTIFMFCNAPDHANMYAPAEITRWRWIIVTHISRLWRASAMNCPILWSKPEFTKTDWAYEMIRRSKKAPLTIEVNSNYWLTPRVVDAVSEGLKHLDRINEIHLTASRDNMEKLLSSINLPAPFLRSLHLDIGRSDYYYHSRAEPYMLPENFLAGDTQKLRHIELIRCYLRWDSPLLSNLSHLQVHNPGAPAPALDQFLVALSAMPRLETLDLEHALPLSADTASTEKPRVNLARLRKLRIVSSLTECAIFLDRVSFPSSATAHIVVRCADPPENGSESLDLVTTVCQRLPVVQESSNSRTPVIKSLRVQSLGPGFGVIVEAWSNPQMLKNKSSAVIPNSDMPITLNSFVNPLSGAWLKLEISWQTTMTRQLHNEVVAAVCTPLPLSQLKTLHVWTAYHDCFNSLTFARTFGVLPKVNQLTVQGDSAHELVEALNPSRTMFTTDPSSSSAAGSNRPNHSFPALRTLKLLETDFDRSHDDENTLLEPLIDCLILRYESRSEIQKLVLERCSHLNSVDVTELEDIVVDLEWDEVETGYSDSEDDDMDDDFGDPTDYMEESYFGYGDAYMSTDEDMMFF</sequence>
<evidence type="ECO:0000256" key="1">
    <source>
        <dbReference type="SAM" id="Coils"/>
    </source>
</evidence>
<dbReference type="OrthoDB" id="3172239at2759"/>
<dbReference type="InterPro" id="IPR032675">
    <property type="entry name" value="LRR_dom_sf"/>
</dbReference>
<dbReference type="SUPFAM" id="SSF52047">
    <property type="entry name" value="RNI-like"/>
    <property type="match status" value="1"/>
</dbReference>
<name>A0A8H5MB05_9AGAR</name>
<dbReference type="EMBL" id="JAACJN010000033">
    <property type="protein sequence ID" value="KAF5387398.1"/>
    <property type="molecule type" value="Genomic_DNA"/>
</dbReference>
<evidence type="ECO:0000313" key="3">
    <source>
        <dbReference type="Proteomes" id="UP000518752"/>
    </source>
</evidence>
<reference evidence="2 3" key="1">
    <citation type="journal article" date="2020" name="ISME J.">
        <title>Uncovering the hidden diversity of litter-decomposition mechanisms in mushroom-forming fungi.</title>
        <authorList>
            <person name="Floudas D."/>
            <person name="Bentzer J."/>
            <person name="Ahren D."/>
            <person name="Johansson T."/>
            <person name="Persson P."/>
            <person name="Tunlid A."/>
        </authorList>
    </citation>
    <scope>NUCLEOTIDE SEQUENCE [LARGE SCALE GENOMIC DNA]</scope>
    <source>
        <strain evidence="2 3">CBS 406.79</strain>
    </source>
</reference>
<accession>A0A8H5MB05</accession>
<organism evidence="2 3">
    <name type="scientific">Collybiopsis confluens</name>
    <dbReference type="NCBI Taxonomy" id="2823264"/>
    <lineage>
        <taxon>Eukaryota</taxon>
        <taxon>Fungi</taxon>
        <taxon>Dikarya</taxon>
        <taxon>Basidiomycota</taxon>
        <taxon>Agaricomycotina</taxon>
        <taxon>Agaricomycetes</taxon>
        <taxon>Agaricomycetidae</taxon>
        <taxon>Agaricales</taxon>
        <taxon>Marasmiineae</taxon>
        <taxon>Omphalotaceae</taxon>
        <taxon>Collybiopsis</taxon>
    </lineage>
</organism>
<dbReference type="Gene3D" id="3.80.10.10">
    <property type="entry name" value="Ribonuclease Inhibitor"/>
    <property type="match status" value="1"/>
</dbReference>
<evidence type="ECO:0008006" key="4">
    <source>
        <dbReference type="Google" id="ProtNLM"/>
    </source>
</evidence>
<dbReference type="AlphaFoldDB" id="A0A8H5MB05"/>
<comment type="caution">
    <text evidence="2">The sequence shown here is derived from an EMBL/GenBank/DDBJ whole genome shotgun (WGS) entry which is preliminary data.</text>
</comment>
<keyword evidence="1" id="KW-0175">Coiled coil</keyword>